<dbReference type="Proteomes" id="UP000893823">
    <property type="component" value="Unassembled WGS sequence"/>
</dbReference>
<dbReference type="GO" id="GO:0016787">
    <property type="term" value="F:hydrolase activity"/>
    <property type="evidence" value="ECO:0007669"/>
    <property type="project" value="UniProtKB-KW"/>
</dbReference>
<evidence type="ECO:0000313" key="2">
    <source>
        <dbReference type="EMBL" id="MCP2368945.1"/>
    </source>
</evidence>
<dbReference type="InterPro" id="IPR029058">
    <property type="entry name" value="AB_hydrolase_fold"/>
</dbReference>
<keyword evidence="3" id="KW-0378">Hydrolase</keyword>
<dbReference type="SUPFAM" id="SSF53474">
    <property type="entry name" value="alpha/beta-Hydrolases"/>
    <property type="match status" value="1"/>
</dbReference>
<protein>
    <submittedName>
        <fullName evidence="3">Lysophospholipase, alpha-beta hydrolase superfamily</fullName>
    </submittedName>
    <submittedName>
        <fullName evidence="2">Pimeloyl-ACP methyl ester carboxylesterase</fullName>
    </submittedName>
</protein>
<reference evidence="3" key="1">
    <citation type="submission" date="2016-10" db="EMBL/GenBank/DDBJ databases">
        <authorList>
            <person name="de Groot N.N."/>
        </authorList>
    </citation>
    <scope>NUCLEOTIDE SEQUENCE [LARGE SCALE GENOMIC DNA]</scope>
    <source>
        <strain evidence="3">CPCC 202695</strain>
    </source>
</reference>
<reference evidence="2" key="3">
    <citation type="submission" date="2022-06" db="EMBL/GenBank/DDBJ databases">
        <title>Genomic Encyclopedia of Type Strains, Phase III (KMG-III): the genomes of soil and plant-associated and newly described type strains.</title>
        <authorList>
            <person name="Whitman W."/>
        </authorList>
    </citation>
    <scope>NUCLEOTIDE SEQUENCE</scope>
    <source>
        <strain evidence="2">CPCC 202695</strain>
    </source>
</reference>
<dbReference type="Gene3D" id="3.40.50.1820">
    <property type="entry name" value="alpha/beta hydrolase"/>
    <property type="match status" value="1"/>
</dbReference>
<dbReference type="Proteomes" id="UP000199482">
    <property type="component" value="Chromosome I"/>
</dbReference>
<dbReference type="EMBL" id="SODL02000006">
    <property type="protein sequence ID" value="MCP2368945.1"/>
    <property type="molecule type" value="Genomic_DNA"/>
</dbReference>
<accession>A0A1H1S556</accession>
<dbReference type="PANTHER" id="PTHR43194:SF2">
    <property type="entry name" value="PEROXISOMAL MEMBRANE PROTEIN LPX1"/>
    <property type="match status" value="1"/>
</dbReference>
<dbReference type="AlphaFoldDB" id="A0A1H1S556"/>
<evidence type="ECO:0000313" key="5">
    <source>
        <dbReference type="Proteomes" id="UP000893823"/>
    </source>
</evidence>
<proteinExistence type="predicted"/>
<dbReference type="STRING" id="589382.SAMN04489721_1304"/>
<dbReference type="Pfam" id="PF12697">
    <property type="entry name" value="Abhydrolase_6"/>
    <property type="match status" value="1"/>
</dbReference>
<reference evidence="4" key="2">
    <citation type="submission" date="2016-10" db="EMBL/GenBank/DDBJ databases">
        <authorList>
            <person name="Varghese N."/>
            <person name="Submissions S."/>
        </authorList>
    </citation>
    <scope>NUCLEOTIDE SEQUENCE [LARGE SCALE GENOMIC DNA]</scope>
    <source>
        <strain evidence="4">CPCC 202695</strain>
    </source>
</reference>
<dbReference type="InterPro" id="IPR050228">
    <property type="entry name" value="Carboxylesterase_BioH"/>
</dbReference>
<dbReference type="InterPro" id="IPR000073">
    <property type="entry name" value="AB_hydrolase_1"/>
</dbReference>
<organism evidence="3 4">
    <name type="scientific">Agromyces flavus</name>
    <dbReference type="NCBI Taxonomy" id="589382"/>
    <lineage>
        <taxon>Bacteria</taxon>
        <taxon>Bacillati</taxon>
        <taxon>Actinomycetota</taxon>
        <taxon>Actinomycetes</taxon>
        <taxon>Micrococcales</taxon>
        <taxon>Microbacteriaceae</taxon>
        <taxon>Agromyces</taxon>
    </lineage>
</organism>
<evidence type="ECO:0000313" key="4">
    <source>
        <dbReference type="Proteomes" id="UP000199482"/>
    </source>
</evidence>
<dbReference type="PANTHER" id="PTHR43194">
    <property type="entry name" value="HYDROLASE ALPHA/BETA FOLD FAMILY"/>
    <property type="match status" value="1"/>
</dbReference>
<sequence length="263" mass="28270">MPRARVILVHGIRTSATMWRGQVARLERHDLEVIPVDLPGHGARIDEAFTIEAAMRAIDEAVGRSDETDGGAPRLLVGLSLGGYVAIEYAARHRDRIDGLVAAACGTRPRGWALRGYAAIAAVIGRLPDRGRGLNDAMARLFLSPSAVDDVLAGGVALDVMQPALAAVAELDVERAIAAVEVPIWFVNGRMDHFRLEERRMTRAARDGHLVLIDRATHLVSLVRPDDFAAAVLGAVAELEARAARRRRTAARLGAARIGAARP</sequence>
<gene>
    <name evidence="2" type="ORF">BCL57_003124</name>
    <name evidence="3" type="ORF">SAMN04489721_1304</name>
</gene>
<dbReference type="RefSeq" id="WP_092670288.1">
    <property type="nucleotide sequence ID" value="NZ_BMDN01000006.1"/>
</dbReference>
<keyword evidence="5" id="KW-1185">Reference proteome</keyword>
<evidence type="ECO:0000313" key="3">
    <source>
        <dbReference type="EMBL" id="SDS42866.1"/>
    </source>
</evidence>
<feature type="domain" description="AB hydrolase-1" evidence="1">
    <location>
        <begin position="6"/>
        <end position="231"/>
    </location>
</feature>
<evidence type="ECO:0000259" key="1">
    <source>
        <dbReference type="Pfam" id="PF12697"/>
    </source>
</evidence>
<dbReference type="EMBL" id="LT629755">
    <property type="protein sequence ID" value="SDS42866.1"/>
    <property type="molecule type" value="Genomic_DNA"/>
</dbReference>
<name>A0A1H1S556_9MICO</name>